<organism evidence="9 10">
    <name type="scientific">Armillaria luteobubalina</name>
    <dbReference type="NCBI Taxonomy" id="153913"/>
    <lineage>
        <taxon>Eukaryota</taxon>
        <taxon>Fungi</taxon>
        <taxon>Dikarya</taxon>
        <taxon>Basidiomycota</taxon>
        <taxon>Agaricomycotina</taxon>
        <taxon>Agaricomycetes</taxon>
        <taxon>Agaricomycetidae</taxon>
        <taxon>Agaricales</taxon>
        <taxon>Marasmiineae</taxon>
        <taxon>Physalacriaceae</taxon>
        <taxon>Armillaria</taxon>
    </lineage>
</organism>
<sequence length="109" mass="12224">MNPSSVLMDLSLLDIAAFIVLVYTLNKLLLPKPKYHLPPGPKGLPIIGNIYNIPRKFEWVTYRELSRHYGSGIITLNLMGAPVIVINCYGYQTYIINQHLPTITALTIA</sequence>
<dbReference type="PANTHER" id="PTHR46300:SF7">
    <property type="entry name" value="P450, PUTATIVE (EUROFUNG)-RELATED"/>
    <property type="match status" value="1"/>
</dbReference>
<keyword evidence="8" id="KW-1133">Transmembrane helix</keyword>
<keyword evidence="8" id="KW-0812">Transmembrane</keyword>
<comment type="caution">
    <text evidence="9">The sequence shown here is derived from an EMBL/GenBank/DDBJ whole genome shotgun (WGS) entry which is preliminary data.</text>
</comment>
<keyword evidence="10" id="KW-1185">Reference proteome</keyword>
<dbReference type="InterPro" id="IPR050364">
    <property type="entry name" value="Cytochrome_P450_fung"/>
</dbReference>
<comment type="cofactor">
    <cofactor evidence="1">
        <name>heme</name>
        <dbReference type="ChEBI" id="CHEBI:30413"/>
    </cofactor>
</comment>
<proteinExistence type="inferred from homology"/>
<evidence type="ECO:0000256" key="4">
    <source>
        <dbReference type="ARBA" id="ARBA00022723"/>
    </source>
</evidence>
<dbReference type="GO" id="GO:0020037">
    <property type="term" value="F:heme binding"/>
    <property type="evidence" value="ECO:0007669"/>
    <property type="project" value="InterPro"/>
</dbReference>
<dbReference type="Proteomes" id="UP001175228">
    <property type="component" value="Unassembled WGS sequence"/>
</dbReference>
<evidence type="ECO:0000256" key="7">
    <source>
        <dbReference type="ARBA" id="ARBA00023033"/>
    </source>
</evidence>
<comment type="similarity">
    <text evidence="2">Belongs to the cytochrome P450 family.</text>
</comment>
<evidence type="ECO:0008006" key="11">
    <source>
        <dbReference type="Google" id="ProtNLM"/>
    </source>
</evidence>
<dbReference type="AlphaFoldDB" id="A0AA39QA67"/>
<evidence type="ECO:0000256" key="8">
    <source>
        <dbReference type="SAM" id="Phobius"/>
    </source>
</evidence>
<dbReference type="EMBL" id="JAUEPU010000012">
    <property type="protein sequence ID" value="KAK0497944.1"/>
    <property type="molecule type" value="Genomic_DNA"/>
</dbReference>
<keyword evidence="8" id="KW-0472">Membrane</keyword>
<keyword evidence="4" id="KW-0479">Metal-binding</keyword>
<dbReference type="GO" id="GO:0016705">
    <property type="term" value="F:oxidoreductase activity, acting on paired donors, with incorporation or reduction of molecular oxygen"/>
    <property type="evidence" value="ECO:0007669"/>
    <property type="project" value="InterPro"/>
</dbReference>
<evidence type="ECO:0000256" key="3">
    <source>
        <dbReference type="ARBA" id="ARBA00022617"/>
    </source>
</evidence>
<reference evidence="9" key="1">
    <citation type="submission" date="2023-06" db="EMBL/GenBank/DDBJ databases">
        <authorList>
            <consortium name="Lawrence Berkeley National Laboratory"/>
            <person name="Ahrendt S."/>
            <person name="Sahu N."/>
            <person name="Indic B."/>
            <person name="Wong-Bajracharya J."/>
            <person name="Merenyi Z."/>
            <person name="Ke H.-M."/>
            <person name="Monk M."/>
            <person name="Kocsube S."/>
            <person name="Drula E."/>
            <person name="Lipzen A."/>
            <person name="Balint B."/>
            <person name="Henrissat B."/>
            <person name="Andreopoulos B."/>
            <person name="Martin F.M."/>
            <person name="Harder C.B."/>
            <person name="Rigling D."/>
            <person name="Ford K.L."/>
            <person name="Foster G.D."/>
            <person name="Pangilinan J."/>
            <person name="Papanicolaou A."/>
            <person name="Barry K."/>
            <person name="LaButti K."/>
            <person name="Viragh M."/>
            <person name="Koriabine M."/>
            <person name="Yan M."/>
            <person name="Riley R."/>
            <person name="Champramary S."/>
            <person name="Plett K.L."/>
            <person name="Tsai I.J."/>
            <person name="Slot J."/>
            <person name="Sipos G."/>
            <person name="Plett J."/>
            <person name="Nagy L.G."/>
            <person name="Grigoriev I.V."/>
        </authorList>
    </citation>
    <scope>NUCLEOTIDE SEQUENCE</scope>
    <source>
        <strain evidence="9">HWK02</strain>
    </source>
</reference>
<keyword evidence="5" id="KW-0560">Oxidoreductase</keyword>
<keyword evidence="3" id="KW-0349">Heme</keyword>
<protein>
    <recommendedName>
        <fullName evidence="11">Cytochrome P450</fullName>
    </recommendedName>
</protein>
<name>A0AA39QA67_9AGAR</name>
<dbReference type="InterPro" id="IPR036396">
    <property type="entry name" value="Cyt_P450_sf"/>
</dbReference>
<accession>A0AA39QA67</accession>
<dbReference type="Gene3D" id="1.10.630.10">
    <property type="entry name" value="Cytochrome P450"/>
    <property type="match status" value="1"/>
</dbReference>
<dbReference type="GO" id="GO:0005506">
    <property type="term" value="F:iron ion binding"/>
    <property type="evidence" value="ECO:0007669"/>
    <property type="project" value="InterPro"/>
</dbReference>
<keyword evidence="7" id="KW-0503">Monooxygenase</keyword>
<evidence type="ECO:0000313" key="9">
    <source>
        <dbReference type="EMBL" id="KAK0497944.1"/>
    </source>
</evidence>
<evidence type="ECO:0000313" key="10">
    <source>
        <dbReference type="Proteomes" id="UP001175228"/>
    </source>
</evidence>
<evidence type="ECO:0000256" key="5">
    <source>
        <dbReference type="ARBA" id="ARBA00023002"/>
    </source>
</evidence>
<gene>
    <name evidence="9" type="ORF">EDD18DRAFT_1351773</name>
</gene>
<evidence type="ECO:0000256" key="6">
    <source>
        <dbReference type="ARBA" id="ARBA00023004"/>
    </source>
</evidence>
<feature type="transmembrane region" description="Helical" evidence="8">
    <location>
        <begin position="6"/>
        <end position="25"/>
    </location>
</feature>
<evidence type="ECO:0000256" key="1">
    <source>
        <dbReference type="ARBA" id="ARBA00001971"/>
    </source>
</evidence>
<keyword evidence="6" id="KW-0408">Iron</keyword>
<dbReference type="PANTHER" id="PTHR46300">
    <property type="entry name" value="P450, PUTATIVE (EUROFUNG)-RELATED-RELATED"/>
    <property type="match status" value="1"/>
</dbReference>
<dbReference type="GO" id="GO:0004497">
    <property type="term" value="F:monooxygenase activity"/>
    <property type="evidence" value="ECO:0007669"/>
    <property type="project" value="UniProtKB-KW"/>
</dbReference>
<evidence type="ECO:0000256" key="2">
    <source>
        <dbReference type="ARBA" id="ARBA00010617"/>
    </source>
</evidence>
<dbReference type="SUPFAM" id="SSF48264">
    <property type="entry name" value="Cytochrome P450"/>
    <property type="match status" value="1"/>
</dbReference>